<evidence type="ECO:0000259" key="5">
    <source>
        <dbReference type="PROSITE" id="PS51000"/>
    </source>
</evidence>
<proteinExistence type="predicted"/>
<dbReference type="Gene3D" id="3.10.580.10">
    <property type="entry name" value="CBS-domain"/>
    <property type="match status" value="1"/>
</dbReference>
<dbReference type="GO" id="GO:0003700">
    <property type="term" value="F:DNA-binding transcription factor activity"/>
    <property type="evidence" value="ECO:0007669"/>
    <property type="project" value="InterPro"/>
</dbReference>
<dbReference type="PROSITE" id="PS51000">
    <property type="entry name" value="HTH_DEOR_2"/>
    <property type="match status" value="1"/>
</dbReference>
<keyword evidence="3" id="KW-0804">Transcription</keyword>
<dbReference type="SMART" id="SM00116">
    <property type="entry name" value="CBS"/>
    <property type="match status" value="2"/>
</dbReference>
<evidence type="ECO:0000256" key="2">
    <source>
        <dbReference type="ARBA" id="ARBA00023015"/>
    </source>
</evidence>
<dbReference type="Gene3D" id="1.10.10.10">
    <property type="entry name" value="Winged helix-like DNA-binding domain superfamily/Winged helix DNA-binding domain"/>
    <property type="match status" value="1"/>
</dbReference>
<dbReference type="PANTHER" id="PTHR48108:SF32">
    <property type="entry name" value="TRANSCRIPTIONAL REPRESSOR CCPN"/>
    <property type="match status" value="1"/>
</dbReference>
<keyword evidence="4" id="KW-0129">CBS domain</keyword>
<dbReference type="Pfam" id="PF00571">
    <property type="entry name" value="CBS"/>
    <property type="match status" value="2"/>
</dbReference>
<keyword evidence="2" id="KW-0805">Transcription regulation</keyword>
<dbReference type="InterPro" id="IPR016842">
    <property type="entry name" value="UCP026546_HTH-CBS"/>
</dbReference>
<evidence type="ECO:0000256" key="1">
    <source>
        <dbReference type="ARBA" id="ARBA00022737"/>
    </source>
</evidence>
<dbReference type="InterPro" id="IPR051462">
    <property type="entry name" value="CBS_domain-containing"/>
</dbReference>
<sequence length="209" mass="23596">MKFSDRQTEIIEIVKEKGPITGDDIAEILGLSRATIRSDLSVLTMINILGARPKFGYFYTGKSIFSQLSQDFKSLRLKDYMSLPFSCDQKTSVYDVVVDLFMEDLSSMFITEDGYLAGIVSRKDLIRFMIGDADIKKTPVSVIMTRMPNVFYVNIEDSVYKAANLIVTKGIDSLPVVKVKNEKDLEVVGRFTKTNVTRLFVDVCDQEIV</sequence>
<keyword evidence="1" id="KW-0677">Repeat</keyword>
<dbReference type="RefSeq" id="WP_060800315.1">
    <property type="nucleotide sequence ID" value="NZ_KQ957101.1"/>
</dbReference>
<dbReference type="InterPro" id="IPR036388">
    <property type="entry name" value="WH-like_DNA-bd_sf"/>
</dbReference>
<dbReference type="Proteomes" id="UP000070174">
    <property type="component" value="Unassembled WGS sequence"/>
</dbReference>
<dbReference type="SUPFAM" id="SSF46785">
    <property type="entry name" value="Winged helix' DNA-binding domain"/>
    <property type="match status" value="1"/>
</dbReference>
<evidence type="ECO:0000256" key="3">
    <source>
        <dbReference type="ARBA" id="ARBA00023163"/>
    </source>
</evidence>
<organism evidence="7">
    <name type="scientific">Peptoniphilus harei</name>
    <dbReference type="NCBI Taxonomy" id="54005"/>
    <lineage>
        <taxon>Bacteria</taxon>
        <taxon>Bacillati</taxon>
        <taxon>Bacillota</taxon>
        <taxon>Tissierellia</taxon>
        <taxon>Tissierellales</taxon>
        <taxon>Peptoniphilaceae</taxon>
        <taxon>Peptoniphilus</taxon>
    </lineage>
</organism>
<accession>A0A133PM37</accession>
<dbReference type="InterPro" id="IPR001034">
    <property type="entry name" value="DeoR_HTH"/>
</dbReference>
<evidence type="ECO:0000259" key="6">
    <source>
        <dbReference type="PROSITE" id="PS51371"/>
    </source>
</evidence>
<name>A0A133PM37_9FIRM</name>
<evidence type="ECO:0000313" key="7">
    <source>
        <dbReference type="EMBL" id="KXA29616.1"/>
    </source>
</evidence>
<dbReference type="InterPro" id="IPR000644">
    <property type="entry name" value="CBS_dom"/>
</dbReference>
<dbReference type="EMBL" id="LRQE01000034">
    <property type="protein sequence ID" value="KXA29616.1"/>
    <property type="molecule type" value="Genomic_DNA"/>
</dbReference>
<evidence type="ECO:0000313" key="8">
    <source>
        <dbReference type="Proteomes" id="UP000070174"/>
    </source>
</evidence>
<dbReference type="PATRIC" id="fig|54005.3.peg.1224"/>
<dbReference type="PANTHER" id="PTHR48108">
    <property type="entry name" value="CBS DOMAIN-CONTAINING PROTEIN CBSX2, CHLOROPLASTIC"/>
    <property type="match status" value="1"/>
</dbReference>
<gene>
    <name evidence="7" type="ORF">HMPREF3229_01241</name>
</gene>
<dbReference type="PROSITE" id="PS51371">
    <property type="entry name" value="CBS"/>
    <property type="match status" value="1"/>
</dbReference>
<dbReference type="Pfam" id="PF08279">
    <property type="entry name" value="HTH_11"/>
    <property type="match status" value="1"/>
</dbReference>
<dbReference type="PIRSF" id="PIRSF026546">
    <property type="entry name" value="UCP026546_CBS_YqzB"/>
    <property type="match status" value="1"/>
</dbReference>
<dbReference type="InterPro" id="IPR046342">
    <property type="entry name" value="CBS_dom_sf"/>
</dbReference>
<dbReference type="InterPro" id="IPR036390">
    <property type="entry name" value="WH_DNA-bd_sf"/>
</dbReference>
<comment type="caution">
    <text evidence="7">The sequence shown here is derived from an EMBL/GenBank/DDBJ whole genome shotgun (WGS) entry which is preliminary data.</text>
</comment>
<protein>
    <submittedName>
        <fullName evidence="7">Putative transcriptional repressor CcpN</fullName>
    </submittedName>
</protein>
<feature type="domain" description="CBS" evidence="6">
    <location>
        <begin position="144"/>
        <end position="207"/>
    </location>
</feature>
<evidence type="ECO:0000256" key="4">
    <source>
        <dbReference type="PROSITE-ProRule" id="PRU00703"/>
    </source>
</evidence>
<dbReference type="CDD" id="cd04617">
    <property type="entry name" value="CBS_pair_CcpN"/>
    <property type="match status" value="1"/>
</dbReference>
<dbReference type="SUPFAM" id="SSF54631">
    <property type="entry name" value="CBS-domain pair"/>
    <property type="match status" value="1"/>
</dbReference>
<feature type="domain" description="HTH deoR-type" evidence="5">
    <location>
        <begin position="3"/>
        <end position="64"/>
    </location>
</feature>
<dbReference type="InterPro" id="IPR013196">
    <property type="entry name" value="HTH_11"/>
</dbReference>
<reference evidence="7 8" key="1">
    <citation type="submission" date="2016-01" db="EMBL/GenBank/DDBJ databases">
        <authorList>
            <person name="Oliw E.H."/>
        </authorList>
    </citation>
    <scope>NUCLEOTIDE SEQUENCE [LARGE SCALE GENOMIC DNA]</scope>
    <source>
        <strain evidence="7 8">CMW7756A</strain>
    </source>
</reference>
<dbReference type="AlphaFoldDB" id="A0A133PM37"/>